<evidence type="ECO:0000313" key="2">
    <source>
        <dbReference type="RefSeq" id="XP_022719382.1"/>
    </source>
</evidence>
<evidence type="ECO:0000313" key="1">
    <source>
        <dbReference type="Proteomes" id="UP000515121"/>
    </source>
</evidence>
<dbReference type="AlphaFoldDB" id="A0A6P5WUQ0"/>
<accession>A0A6P5WUQ0</accession>
<proteinExistence type="predicted"/>
<gene>
    <name evidence="2" type="primary">LOC111277294</name>
</gene>
<dbReference type="RefSeq" id="XP_022719382.1">
    <property type="nucleotide sequence ID" value="XM_022863647.1"/>
</dbReference>
<dbReference type="Proteomes" id="UP000515121">
    <property type="component" value="Unplaced"/>
</dbReference>
<name>A0A6P5WUQ0_DURZI</name>
<reference evidence="2" key="1">
    <citation type="submission" date="2025-08" db="UniProtKB">
        <authorList>
            <consortium name="RefSeq"/>
        </authorList>
    </citation>
    <scope>IDENTIFICATION</scope>
    <source>
        <tissue evidence="2">Fruit stalk</tissue>
    </source>
</reference>
<protein>
    <submittedName>
        <fullName evidence="2">Uncharacterized protein LOC111277294 isoform X2</fullName>
    </submittedName>
</protein>
<sequence length="82" mass="9511">MPSLRKSKVTLLKPILKILQFLLGKHSNKLFKKKMTRLVELLIPQLQFPDGEGVQAEFWELSRIFLDTLKEGTRCQIMEGVL</sequence>
<dbReference type="GeneID" id="111277294"/>
<keyword evidence="1" id="KW-1185">Reference proteome</keyword>
<organism evidence="1 2">
    <name type="scientific">Durio zibethinus</name>
    <name type="common">Durian</name>
    <dbReference type="NCBI Taxonomy" id="66656"/>
    <lineage>
        <taxon>Eukaryota</taxon>
        <taxon>Viridiplantae</taxon>
        <taxon>Streptophyta</taxon>
        <taxon>Embryophyta</taxon>
        <taxon>Tracheophyta</taxon>
        <taxon>Spermatophyta</taxon>
        <taxon>Magnoliopsida</taxon>
        <taxon>eudicotyledons</taxon>
        <taxon>Gunneridae</taxon>
        <taxon>Pentapetalae</taxon>
        <taxon>rosids</taxon>
        <taxon>malvids</taxon>
        <taxon>Malvales</taxon>
        <taxon>Malvaceae</taxon>
        <taxon>Helicteroideae</taxon>
        <taxon>Durio</taxon>
    </lineage>
</organism>